<dbReference type="CDD" id="cd08420">
    <property type="entry name" value="PBP2_CysL_like"/>
    <property type="match status" value="1"/>
</dbReference>
<evidence type="ECO:0000259" key="5">
    <source>
        <dbReference type="PROSITE" id="PS50931"/>
    </source>
</evidence>
<keyword evidence="7" id="KW-1185">Reference proteome</keyword>
<evidence type="ECO:0000313" key="6">
    <source>
        <dbReference type="EMBL" id="WRO20768.1"/>
    </source>
</evidence>
<evidence type="ECO:0000256" key="3">
    <source>
        <dbReference type="ARBA" id="ARBA00023125"/>
    </source>
</evidence>
<dbReference type="PANTHER" id="PTHR30126:SF64">
    <property type="entry name" value="HTH-TYPE TRANSCRIPTIONAL REGULATOR CITR"/>
    <property type="match status" value="1"/>
</dbReference>
<dbReference type="PROSITE" id="PS50931">
    <property type="entry name" value="HTH_LYSR"/>
    <property type="match status" value="1"/>
</dbReference>
<dbReference type="SUPFAM" id="SSF46785">
    <property type="entry name" value="Winged helix' DNA-binding domain"/>
    <property type="match status" value="1"/>
</dbReference>
<evidence type="ECO:0000313" key="7">
    <source>
        <dbReference type="Proteomes" id="UP001329915"/>
    </source>
</evidence>
<dbReference type="Pfam" id="PF00126">
    <property type="entry name" value="HTH_1"/>
    <property type="match status" value="1"/>
</dbReference>
<name>A0AAU0UHK8_9FIRM</name>
<keyword evidence="3" id="KW-0238">DNA-binding</keyword>
<dbReference type="InterPro" id="IPR005119">
    <property type="entry name" value="LysR_subst-bd"/>
</dbReference>
<feature type="domain" description="HTH lysR-type" evidence="5">
    <location>
        <begin position="1"/>
        <end position="59"/>
    </location>
</feature>
<sequence length="296" mass="33441">MEFKQLETFISVARLKSFSKAAKALYLTQPTVSNHIQWLEQELQTILFNRNNNKDVTLTKAGEVFFQHALELLNKKESALFSLREYKGKIEGTLEISASTIPGQHLLPGILSKFNKKYPHVAFKLMKYDSQQVIDKLLSGEIDFGFVGFKKESSQLDYIEVMKDRIILTAPNHGKYSAINEISLDELHSLALIFRETGSGTRKVVEAALQQRQFVAKQLKPVAIIENTQTIKECVKGGLGLTFISAKAVVDEIEQGIFKEISVDGLEITRSFYFVYHKSRALSPLATAFKDFVLRS</sequence>
<keyword evidence="2" id="KW-0805">Transcription regulation</keyword>
<gene>
    <name evidence="6" type="ORF">MFMK1_000558</name>
</gene>
<evidence type="ECO:0000256" key="2">
    <source>
        <dbReference type="ARBA" id="ARBA00023015"/>
    </source>
</evidence>
<accession>A0AAU0UHK8</accession>
<dbReference type="Pfam" id="PF03466">
    <property type="entry name" value="LysR_substrate"/>
    <property type="match status" value="1"/>
</dbReference>
<dbReference type="InterPro" id="IPR036388">
    <property type="entry name" value="WH-like_DNA-bd_sf"/>
</dbReference>
<keyword evidence="4" id="KW-0804">Transcription</keyword>
<organism evidence="6 7">
    <name type="scientific">Metallumcola ferriviriculae</name>
    <dbReference type="NCBI Taxonomy" id="3039180"/>
    <lineage>
        <taxon>Bacteria</taxon>
        <taxon>Bacillati</taxon>
        <taxon>Bacillota</taxon>
        <taxon>Clostridia</taxon>
        <taxon>Neomoorellales</taxon>
        <taxon>Desulfitibacteraceae</taxon>
        <taxon>Metallumcola</taxon>
    </lineage>
</organism>
<dbReference type="GO" id="GO:0000976">
    <property type="term" value="F:transcription cis-regulatory region binding"/>
    <property type="evidence" value="ECO:0007669"/>
    <property type="project" value="TreeGrafter"/>
</dbReference>
<dbReference type="InterPro" id="IPR036390">
    <property type="entry name" value="WH_DNA-bd_sf"/>
</dbReference>
<reference evidence="6 7" key="1">
    <citation type="submission" date="2023-04" db="EMBL/GenBank/DDBJ databases">
        <authorList>
            <person name="Hsu D."/>
        </authorList>
    </citation>
    <scope>NUCLEOTIDE SEQUENCE [LARGE SCALE GENOMIC DNA]</scope>
    <source>
        <strain evidence="6 7">MK1</strain>
    </source>
</reference>
<dbReference type="PRINTS" id="PR00039">
    <property type="entry name" value="HTHLYSR"/>
</dbReference>
<comment type="similarity">
    <text evidence="1">Belongs to the LysR transcriptional regulatory family.</text>
</comment>
<dbReference type="KEGG" id="dbc:MFMK1_000558"/>
<proteinExistence type="inferred from homology"/>
<dbReference type="Gene3D" id="1.10.10.10">
    <property type="entry name" value="Winged helix-like DNA-binding domain superfamily/Winged helix DNA-binding domain"/>
    <property type="match status" value="1"/>
</dbReference>
<dbReference type="InterPro" id="IPR047788">
    <property type="entry name" value="LysR-like_Sec_metab"/>
</dbReference>
<dbReference type="PANTHER" id="PTHR30126">
    <property type="entry name" value="HTH-TYPE TRANSCRIPTIONAL REGULATOR"/>
    <property type="match status" value="1"/>
</dbReference>
<dbReference type="GO" id="GO:0003700">
    <property type="term" value="F:DNA-binding transcription factor activity"/>
    <property type="evidence" value="ECO:0007669"/>
    <property type="project" value="InterPro"/>
</dbReference>
<evidence type="ECO:0000256" key="4">
    <source>
        <dbReference type="ARBA" id="ARBA00023163"/>
    </source>
</evidence>
<dbReference type="EMBL" id="CP121694">
    <property type="protein sequence ID" value="WRO20768.1"/>
    <property type="molecule type" value="Genomic_DNA"/>
</dbReference>
<dbReference type="RefSeq" id="WP_366923648.1">
    <property type="nucleotide sequence ID" value="NZ_CP121694.1"/>
</dbReference>
<evidence type="ECO:0000256" key="1">
    <source>
        <dbReference type="ARBA" id="ARBA00009437"/>
    </source>
</evidence>
<dbReference type="InterPro" id="IPR000847">
    <property type="entry name" value="LysR_HTH_N"/>
</dbReference>
<dbReference type="SUPFAM" id="SSF53850">
    <property type="entry name" value="Periplasmic binding protein-like II"/>
    <property type="match status" value="1"/>
</dbReference>
<dbReference type="AlphaFoldDB" id="A0AAU0UHK8"/>
<protein>
    <submittedName>
        <fullName evidence="6">LysR family transcriptional regulator</fullName>
    </submittedName>
</protein>
<dbReference type="NCBIfam" id="NF040786">
    <property type="entry name" value="LysR_Sec_metab"/>
    <property type="match status" value="1"/>
</dbReference>
<dbReference type="Proteomes" id="UP001329915">
    <property type="component" value="Chromosome"/>
</dbReference>
<dbReference type="FunFam" id="1.10.10.10:FF:000001">
    <property type="entry name" value="LysR family transcriptional regulator"/>
    <property type="match status" value="1"/>
</dbReference>
<dbReference type="Gene3D" id="3.40.190.290">
    <property type="match status" value="1"/>
</dbReference>